<dbReference type="OrthoDB" id="9796612at2"/>
<dbReference type="InterPro" id="IPR008201">
    <property type="entry name" value="HepT-like"/>
</dbReference>
<proteinExistence type="inferred from homology"/>
<evidence type="ECO:0000313" key="5">
    <source>
        <dbReference type="EMBL" id="SFU32414.1"/>
    </source>
</evidence>
<evidence type="ECO:0000256" key="1">
    <source>
        <dbReference type="ARBA" id="ARBA00022649"/>
    </source>
</evidence>
<reference evidence="5 6" key="1">
    <citation type="submission" date="2016-10" db="EMBL/GenBank/DDBJ databases">
        <authorList>
            <person name="de Groot N.N."/>
        </authorList>
    </citation>
    <scope>NUCLEOTIDE SEQUENCE [LARGE SCALE GENOMIC DNA]</scope>
    <source>
        <strain evidence="5 6">Nm24</strain>
    </source>
</reference>
<sequence>MSLLPLLVAPTEFYHFATTVLREIAPLNEEEYRTNSLARRASYSYLNELVEGAFKLASNELTARGHRPEKTYRLRFQQAAALGVFPTVVAERLVNLAVLRNRSTHENKVVNDELELFPKLLELAVIGFGLYEIASALPAAQPRVIAVDATYVWSKLSTASANDDCGGATDKLKEKITVYDAWLFCEMLPSSRPAS</sequence>
<dbReference type="Proteomes" id="UP000183926">
    <property type="component" value="Unassembled WGS sequence"/>
</dbReference>
<evidence type="ECO:0000256" key="2">
    <source>
        <dbReference type="ARBA" id="ARBA00022722"/>
    </source>
</evidence>
<dbReference type="GO" id="GO:0004540">
    <property type="term" value="F:RNA nuclease activity"/>
    <property type="evidence" value="ECO:0007669"/>
    <property type="project" value="InterPro"/>
</dbReference>
<dbReference type="Pfam" id="PF01934">
    <property type="entry name" value="HepT-like"/>
    <property type="match status" value="1"/>
</dbReference>
<accession>A0A1I7F8C3</accession>
<dbReference type="RefSeq" id="WP_074926448.1">
    <property type="nucleotide sequence ID" value="NZ_FPBL01000001.1"/>
</dbReference>
<keyword evidence="1" id="KW-1277">Toxin-antitoxin system</keyword>
<comment type="similarity">
    <text evidence="4">Belongs to the HepT RNase toxin family.</text>
</comment>
<dbReference type="GO" id="GO:0110001">
    <property type="term" value="C:toxin-antitoxin complex"/>
    <property type="evidence" value="ECO:0007669"/>
    <property type="project" value="InterPro"/>
</dbReference>
<dbReference type="GO" id="GO:0016787">
    <property type="term" value="F:hydrolase activity"/>
    <property type="evidence" value="ECO:0007669"/>
    <property type="project" value="UniProtKB-KW"/>
</dbReference>
<dbReference type="InterPro" id="IPR037038">
    <property type="entry name" value="HepT-like_sf"/>
</dbReference>
<dbReference type="EMBL" id="FPBL01000001">
    <property type="protein sequence ID" value="SFU32414.1"/>
    <property type="molecule type" value="Genomic_DNA"/>
</dbReference>
<name>A0A1I7F8C3_9PROT</name>
<protein>
    <submittedName>
        <fullName evidence="5">Uncharacterized protein</fullName>
    </submittedName>
</protein>
<evidence type="ECO:0000313" key="6">
    <source>
        <dbReference type="Proteomes" id="UP000183926"/>
    </source>
</evidence>
<dbReference type="AlphaFoldDB" id="A0A1I7F8C3"/>
<evidence type="ECO:0000256" key="3">
    <source>
        <dbReference type="ARBA" id="ARBA00022801"/>
    </source>
</evidence>
<keyword evidence="2" id="KW-0540">Nuclease</keyword>
<keyword evidence="3" id="KW-0378">Hydrolase</keyword>
<gene>
    <name evidence="5" type="ORF">SAMN05216339_101343</name>
</gene>
<evidence type="ECO:0000256" key="4">
    <source>
        <dbReference type="ARBA" id="ARBA00024207"/>
    </source>
</evidence>
<organism evidence="5 6">
    <name type="scientific">Nitrosomonas eutropha</name>
    <dbReference type="NCBI Taxonomy" id="916"/>
    <lineage>
        <taxon>Bacteria</taxon>
        <taxon>Pseudomonadati</taxon>
        <taxon>Pseudomonadota</taxon>
        <taxon>Betaproteobacteria</taxon>
        <taxon>Nitrosomonadales</taxon>
        <taxon>Nitrosomonadaceae</taxon>
        <taxon>Nitrosomonas</taxon>
    </lineage>
</organism>
<dbReference type="Gene3D" id="1.20.120.580">
    <property type="entry name" value="bsu32300-like"/>
    <property type="match status" value="1"/>
</dbReference>